<name>A0A1Y3ATR4_EURMA</name>
<dbReference type="OrthoDB" id="6489438at2759"/>
<dbReference type="GO" id="GO:0016020">
    <property type="term" value="C:membrane"/>
    <property type="evidence" value="ECO:0007669"/>
    <property type="project" value="UniProtKB-SubCell"/>
</dbReference>
<evidence type="ECO:0000256" key="7">
    <source>
        <dbReference type="SAM" id="Phobius"/>
    </source>
</evidence>
<evidence type="ECO:0000256" key="5">
    <source>
        <dbReference type="ARBA" id="ARBA00022989"/>
    </source>
</evidence>
<feature type="transmembrane region" description="Helical" evidence="7">
    <location>
        <begin position="346"/>
        <end position="367"/>
    </location>
</feature>
<dbReference type="Proteomes" id="UP000194236">
    <property type="component" value="Unassembled WGS sequence"/>
</dbReference>
<feature type="domain" description="ABC transporter" evidence="8">
    <location>
        <begin position="1"/>
        <end position="204"/>
    </location>
</feature>
<feature type="transmembrane region" description="Helical" evidence="7">
    <location>
        <begin position="285"/>
        <end position="303"/>
    </location>
</feature>
<dbReference type="Gene3D" id="3.40.50.300">
    <property type="entry name" value="P-loop containing nucleotide triphosphate hydrolases"/>
    <property type="match status" value="1"/>
</dbReference>
<dbReference type="InterPro" id="IPR003439">
    <property type="entry name" value="ABC_transporter-like_ATP-bd"/>
</dbReference>
<dbReference type="EMBL" id="MUJZ01061338">
    <property type="protein sequence ID" value="OTF71387.1"/>
    <property type="molecule type" value="Genomic_DNA"/>
</dbReference>
<dbReference type="InterPro" id="IPR017871">
    <property type="entry name" value="ABC_transporter-like_CS"/>
</dbReference>
<comment type="subcellular location">
    <subcellularLocation>
        <location evidence="1">Membrane</location>
        <topology evidence="1">Multi-pass membrane protein</topology>
    </subcellularLocation>
</comment>
<keyword evidence="6 7" id="KW-0472">Membrane</keyword>
<feature type="transmembrane region" description="Helical" evidence="7">
    <location>
        <begin position="450"/>
        <end position="467"/>
    </location>
</feature>
<keyword evidence="3" id="KW-0813">Transport</keyword>
<accession>A0A1Y3ATR4</accession>
<comment type="caution">
    <text evidence="9">The sequence shown here is derived from an EMBL/GenBank/DDBJ whole genome shotgun (WGS) entry which is preliminary data.</text>
</comment>
<evidence type="ECO:0000259" key="8">
    <source>
        <dbReference type="PROSITE" id="PS50893"/>
    </source>
</evidence>
<feature type="transmembrane region" description="Helical" evidence="7">
    <location>
        <begin position="388"/>
        <end position="408"/>
    </location>
</feature>
<gene>
    <name evidence="9" type="ORF">BLA29_003491</name>
</gene>
<protein>
    <recommendedName>
        <fullName evidence="8">ABC transporter domain-containing protein</fullName>
    </recommendedName>
</protein>
<comment type="similarity">
    <text evidence="2">Belongs to the ABC transporter superfamily. ABCG family. Eye pigment precursor importer (TC 3.A.1.204) subfamily.</text>
</comment>
<evidence type="ECO:0000313" key="10">
    <source>
        <dbReference type="Proteomes" id="UP000194236"/>
    </source>
</evidence>
<evidence type="ECO:0000256" key="6">
    <source>
        <dbReference type="ARBA" id="ARBA00023136"/>
    </source>
</evidence>
<feature type="transmembrane region" description="Helical" evidence="7">
    <location>
        <begin position="420"/>
        <end position="443"/>
    </location>
</feature>
<dbReference type="GO" id="GO:0140359">
    <property type="term" value="F:ABC-type transporter activity"/>
    <property type="evidence" value="ECO:0007669"/>
    <property type="project" value="InterPro"/>
</dbReference>
<feature type="transmembrane region" description="Helical" evidence="7">
    <location>
        <begin position="530"/>
        <end position="550"/>
    </location>
</feature>
<organism evidence="9 10">
    <name type="scientific">Euroglyphus maynei</name>
    <name type="common">Mayne's house dust mite</name>
    <dbReference type="NCBI Taxonomy" id="6958"/>
    <lineage>
        <taxon>Eukaryota</taxon>
        <taxon>Metazoa</taxon>
        <taxon>Ecdysozoa</taxon>
        <taxon>Arthropoda</taxon>
        <taxon>Chelicerata</taxon>
        <taxon>Arachnida</taxon>
        <taxon>Acari</taxon>
        <taxon>Acariformes</taxon>
        <taxon>Sarcoptiformes</taxon>
        <taxon>Astigmata</taxon>
        <taxon>Psoroptidia</taxon>
        <taxon>Analgoidea</taxon>
        <taxon>Pyroglyphidae</taxon>
        <taxon>Pyroglyphinae</taxon>
        <taxon>Euroglyphus</taxon>
    </lineage>
</organism>
<keyword evidence="10" id="KW-1185">Reference proteome</keyword>
<reference evidence="9 10" key="1">
    <citation type="submission" date="2017-03" db="EMBL/GenBank/DDBJ databases">
        <title>Genome Survey of Euroglyphus maynei.</title>
        <authorList>
            <person name="Arlian L.G."/>
            <person name="Morgan M.S."/>
            <person name="Rider S.D."/>
        </authorList>
    </citation>
    <scope>NUCLEOTIDE SEQUENCE [LARGE SCALE GENOMIC DNA]</scope>
    <source>
        <strain evidence="9">Arlian Lab</strain>
        <tissue evidence="9">Whole body</tissue>
    </source>
</reference>
<keyword evidence="5 7" id="KW-1133">Transmembrane helix</keyword>
<dbReference type="InterPro" id="IPR050352">
    <property type="entry name" value="ABCG_transporters"/>
</dbReference>
<evidence type="ECO:0000256" key="2">
    <source>
        <dbReference type="ARBA" id="ARBA00005814"/>
    </source>
</evidence>
<dbReference type="InterPro" id="IPR027417">
    <property type="entry name" value="P-loop_NTPase"/>
</dbReference>
<dbReference type="SUPFAM" id="SSF52540">
    <property type="entry name" value="P-loop containing nucleoside triphosphate hydrolases"/>
    <property type="match status" value="1"/>
</dbReference>
<evidence type="ECO:0000313" key="9">
    <source>
        <dbReference type="EMBL" id="OTF71387.1"/>
    </source>
</evidence>
<dbReference type="GO" id="GO:0016887">
    <property type="term" value="F:ATP hydrolysis activity"/>
    <property type="evidence" value="ECO:0007669"/>
    <property type="project" value="InterPro"/>
</dbReference>
<dbReference type="AlphaFoldDB" id="A0A1Y3ATR4"/>
<dbReference type="Pfam" id="PF00005">
    <property type="entry name" value="ABC_tran"/>
    <property type="match status" value="1"/>
</dbReference>
<keyword evidence="4 7" id="KW-0812">Transmembrane</keyword>
<dbReference type="PROSITE" id="PS50893">
    <property type="entry name" value="ABC_TRANSPORTER_2"/>
    <property type="match status" value="1"/>
</dbReference>
<dbReference type="PANTHER" id="PTHR48041:SF91">
    <property type="entry name" value="ABC TRANSPORTER G FAMILY MEMBER 28"/>
    <property type="match status" value="1"/>
</dbReference>
<dbReference type="InterPro" id="IPR013525">
    <property type="entry name" value="ABC2_TM"/>
</dbReference>
<dbReference type="PANTHER" id="PTHR48041">
    <property type="entry name" value="ABC TRANSPORTER G FAMILY MEMBER 28"/>
    <property type="match status" value="1"/>
</dbReference>
<evidence type="ECO:0000256" key="3">
    <source>
        <dbReference type="ARBA" id="ARBA00022448"/>
    </source>
</evidence>
<dbReference type="GO" id="GO:0005524">
    <property type="term" value="F:ATP binding"/>
    <property type="evidence" value="ECO:0007669"/>
    <property type="project" value="InterPro"/>
</dbReference>
<evidence type="ECO:0000256" key="1">
    <source>
        <dbReference type="ARBA" id="ARBA00004141"/>
    </source>
</evidence>
<sequence length="595" mass="68690">MGPSGSGKTSLLKVLNGQMKTKLSEESKFYLSKYCPIRVCYLTQEISGHLMPGLTALQSLIYASKLKNASEVSNVDHESIARNILNELNIADTADTYVQKCSGGERKRLALGLELTSLRMPNLICIDEPTSGLDSNSAEVVIECLHRVAHSHNLTIITSVHQPNIQILMMFDQLYVLAKGGVCVYSGRPMDIRQFLTRIPGQTINENIFPVEQLIRYSCLNHTDKVVQTLVRFKEAEITKQTEMELERDTQQVIDGIPTIRNRFSLWSCWMLLLRYFAFIRGHQWIPYIVFTAIIIFQGPSLVNMIDKKIIYTSGCINWEESYNNTCNQTQQEKDADEDLKWHLRFILAANCFLLSLIFLQCSITFANDLRYFWNEHRNGWYSSGAFYSSRMVIEWIPLFIAIIGFSYTINIYESIRPGLFYWFIIIFTIAAIPMQCMGYLLAILTSKNFNMMIIIITVLTLIHYMLSGSNTPIDDLHYTYQFISNFIPTRFVNSITLLLQFGFDRCRYKEIQSILYYFSITDDHFNHSIIMLIANGLFYQLLALIALIIKANPFKSRRQRAKKILDHHQTMKRSNVIIPGIGCHHEFTIKQFRI</sequence>
<dbReference type="Pfam" id="PF01061">
    <property type="entry name" value="ABC2_membrane"/>
    <property type="match status" value="1"/>
</dbReference>
<dbReference type="PROSITE" id="PS00211">
    <property type="entry name" value="ABC_TRANSPORTER_1"/>
    <property type="match status" value="1"/>
</dbReference>
<evidence type="ECO:0000256" key="4">
    <source>
        <dbReference type="ARBA" id="ARBA00022692"/>
    </source>
</evidence>
<proteinExistence type="inferred from homology"/>